<evidence type="ECO:0000313" key="2">
    <source>
        <dbReference type="EMBL" id="PWN24538.1"/>
    </source>
</evidence>
<keyword evidence="3" id="KW-1185">Reference proteome</keyword>
<evidence type="ECO:0000313" key="3">
    <source>
        <dbReference type="Proteomes" id="UP000245884"/>
    </source>
</evidence>
<dbReference type="EMBL" id="KZ819680">
    <property type="protein sequence ID" value="PWN24538.1"/>
    <property type="molecule type" value="Genomic_DNA"/>
</dbReference>
<feature type="compositionally biased region" description="Pro residues" evidence="1">
    <location>
        <begin position="113"/>
        <end position="122"/>
    </location>
</feature>
<proteinExistence type="predicted"/>
<name>A0A316UI25_9BASI</name>
<accession>A0A316UI25</accession>
<feature type="region of interest" description="Disordered" evidence="1">
    <location>
        <begin position="1"/>
        <end position="122"/>
    </location>
</feature>
<evidence type="ECO:0000256" key="1">
    <source>
        <dbReference type="SAM" id="MobiDB-lite"/>
    </source>
</evidence>
<reference evidence="2 3" key="1">
    <citation type="journal article" date="2018" name="Mol. Biol. Evol.">
        <title>Broad Genomic Sampling Reveals a Smut Pathogenic Ancestry of the Fungal Clade Ustilaginomycotina.</title>
        <authorList>
            <person name="Kijpornyongpan T."/>
            <person name="Mondo S.J."/>
            <person name="Barry K."/>
            <person name="Sandor L."/>
            <person name="Lee J."/>
            <person name="Lipzen A."/>
            <person name="Pangilinan J."/>
            <person name="LaButti K."/>
            <person name="Hainaut M."/>
            <person name="Henrissat B."/>
            <person name="Grigoriev I.V."/>
            <person name="Spatafora J.W."/>
            <person name="Aime M.C."/>
        </authorList>
    </citation>
    <scope>NUCLEOTIDE SEQUENCE [LARGE SCALE GENOMIC DNA]</scope>
    <source>
        <strain evidence="2 3">MCA 5214</strain>
    </source>
</reference>
<feature type="compositionally biased region" description="Polar residues" evidence="1">
    <location>
        <begin position="93"/>
        <end position="103"/>
    </location>
</feature>
<dbReference type="AlphaFoldDB" id="A0A316UI25"/>
<organism evidence="2 3">
    <name type="scientific">Jaminaea rosea</name>
    <dbReference type="NCBI Taxonomy" id="1569628"/>
    <lineage>
        <taxon>Eukaryota</taxon>
        <taxon>Fungi</taxon>
        <taxon>Dikarya</taxon>
        <taxon>Basidiomycota</taxon>
        <taxon>Ustilaginomycotina</taxon>
        <taxon>Exobasidiomycetes</taxon>
        <taxon>Microstromatales</taxon>
        <taxon>Microstromatales incertae sedis</taxon>
        <taxon>Jaminaea</taxon>
    </lineage>
</organism>
<gene>
    <name evidence="2" type="ORF">BDZ90DRAFT_263089</name>
</gene>
<sequence>MTGRMDVDRSNTPTIFKASATHSDAMGQRDTISSTLSPSTTRQQSVASDARTVLGSESDATSVPASHARPSKAMKLDSKTPYVTTEIDPEAAQSGQRGTSTVQASSCSSSSPRPAPPPRARH</sequence>
<dbReference type="RefSeq" id="XP_025359150.1">
    <property type="nucleotide sequence ID" value="XM_025508568.1"/>
</dbReference>
<protein>
    <submittedName>
        <fullName evidence="2">Uncharacterized protein</fullName>
    </submittedName>
</protein>
<dbReference type="Proteomes" id="UP000245884">
    <property type="component" value="Unassembled WGS sequence"/>
</dbReference>
<dbReference type="GeneID" id="37030391"/>
<feature type="compositionally biased region" description="Polar residues" evidence="1">
    <location>
        <begin position="30"/>
        <end position="47"/>
    </location>
</feature>